<evidence type="ECO:0000256" key="7">
    <source>
        <dbReference type="SAM" id="MobiDB-lite"/>
    </source>
</evidence>
<protein>
    <recommendedName>
        <fullName evidence="8">Xylanolytic transcriptional activator regulatory domain-containing protein</fullName>
    </recommendedName>
</protein>
<dbReference type="PANTHER" id="PTHR31313">
    <property type="entry name" value="TY1 ENHANCER ACTIVATOR"/>
    <property type="match status" value="1"/>
</dbReference>
<dbReference type="InterPro" id="IPR007219">
    <property type="entry name" value="XnlR_reg_dom"/>
</dbReference>
<dbReference type="CDD" id="cd12148">
    <property type="entry name" value="fungal_TF_MHR"/>
    <property type="match status" value="1"/>
</dbReference>
<dbReference type="OrthoDB" id="2154091at2759"/>
<evidence type="ECO:0000313" key="9">
    <source>
        <dbReference type="EMBL" id="EXJ72887.1"/>
    </source>
</evidence>
<dbReference type="InterPro" id="IPR051615">
    <property type="entry name" value="Transcr_Regulatory_Elem"/>
</dbReference>
<accession>W9WXH0</accession>
<evidence type="ECO:0000256" key="2">
    <source>
        <dbReference type="ARBA" id="ARBA00022833"/>
    </source>
</evidence>
<evidence type="ECO:0000256" key="4">
    <source>
        <dbReference type="ARBA" id="ARBA00023125"/>
    </source>
</evidence>
<keyword evidence="5" id="KW-0804">Transcription</keyword>
<dbReference type="RefSeq" id="XP_007742834.1">
    <property type="nucleotide sequence ID" value="XM_007744644.1"/>
</dbReference>
<dbReference type="GO" id="GO:0006351">
    <property type="term" value="P:DNA-templated transcription"/>
    <property type="evidence" value="ECO:0007669"/>
    <property type="project" value="InterPro"/>
</dbReference>
<evidence type="ECO:0000259" key="8">
    <source>
        <dbReference type="Pfam" id="PF04082"/>
    </source>
</evidence>
<keyword evidence="1" id="KW-0479">Metal-binding</keyword>
<organism evidence="9 10">
    <name type="scientific">Cladophialophora psammophila CBS 110553</name>
    <dbReference type="NCBI Taxonomy" id="1182543"/>
    <lineage>
        <taxon>Eukaryota</taxon>
        <taxon>Fungi</taxon>
        <taxon>Dikarya</taxon>
        <taxon>Ascomycota</taxon>
        <taxon>Pezizomycotina</taxon>
        <taxon>Eurotiomycetes</taxon>
        <taxon>Chaetothyriomycetidae</taxon>
        <taxon>Chaetothyriales</taxon>
        <taxon>Herpotrichiellaceae</taxon>
        <taxon>Cladophialophora</taxon>
    </lineage>
</organism>
<evidence type="ECO:0000313" key="10">
    <source>
        <dbReference type="Proteomes" id="UP000019471"/>
    </source>
</evidence>
<keyword evidence="2" id="KW-0862">Zinc</keyword>
<dbReference type="Pfam" id="PF04082">
    <property type="entry name" value="Fungal_trans"/>
    <property type="match status" value="1"/>
</dbReference>
<gene>
    <name evidence="9" type="ORF">A1O5_04035</name>
</gene>
<sequence length="646" mass="73333">MSVTFSPGRRESKLPNSPLVQLMSEGPSKALIDRLISPSDPVLYDRSSGRLRPSCPMIAFHQFSELSPSIAAGNSREQDRRAERLLRELNPETHDHLLESFWSYYDPVMQVVDRKVFEEDRKSGCGLTYSGFLHICILAMGYRYADTKRADIQKLTLQNKESTLHREAKYLVEFEFEKPGGIPSVQALLILGQLESGCGRDAVGWMYAVGVAFRYAFDLGLNLDCSRLNLPERERKFREFVLRACTAFDKLWAIYLGRLTTIKSSDFRHHTYLDRPQEFQDEQPQADQDFEKNIDIQCFDALLDLLDITAKVVEYLYSRQSSLNHNAFVVISSLDADLKKWYSRLPRSLTWTPENIETAPLSYFHLHSQYHASLVLLHRPLALYEQTEFDSESDSDIIMNTISPVSRAVCIRHTFKMVHILSRQVQRFDPTRSPQAQLQHIGTAVAALISATAVSKDPQERMRLLKPLHTFAELARAISPTYMPAEMISDILDNLLKEPGWGYEPVSGLDQGEVVRDTSGKEIGLEDEFFKNPLFSPMKEVYGNSDSPAKVTEDFNFTLESNDTLEMLSSFEGRVGVTDQKALGSMSICLPPTSSQQVKGNDKSAQMSWAPLTSWDVPPFSLSDGPEDSYTLEHFENQDSQFQTIL</sequence>
<keyword evidence="6" id="KW-0539">Nucleus</keyword>
<reference evidence="9 10" key="1">
    <citation type="submission" date="2013-03" db="EMBL/GenBank/DDBJ databases">
        <title>The Genome Sequence of Cladophialophora psammophila CBS 110553.</title>
        <authorList>
            <consortium name="The Broad Institute Genomics Platform"/>
            <person name="Cuomo C."/>
            <person name="de Hoog S."/>
            <person name="Gorbushina A."/>
            <person name="Walker B."/>
            <person name="Young S.K."/>
            <person name="Zeng Q."/>
            <person name="Gargeya S."/>
            <person name="Fitzgerald M."/>
            <person name="Haas B."/>
            <person name="Abouelleil A."/>
            <person name="Allen A.W."/>
            <person name="Alvarado L."/>
            <person name="Arachchi H.M."/>
            <person name="Berlin A.M."/>
            <person name="Chapman S.B."/>
            <person name="Gainer-Dewar J."/>
            <person name="Goldberg J."/>
            <person name="Griggs A."/>
            <person name="Gujja S."/>
            <person name="Hansen M."/>
            <person name="Howarth C."/>
            <person name="Imamovic A."/>
            <person name="Ireland A."/>
            <person name="Larimer J."/>
            <person name="McCowan C."/>
            <person name="Murphy C."/>
            <person name="Pearson M."/>
            <person name="Poon T.W."/>
            <person name="Priest M."/>
            <person name="Roberts A."/>
            <person name="Saif S."/>
            <person name="Shea T."/>
            <person name="Sisk P."/>
            <person name="Sykes S."/>
            <person name="Wortman J."/>
            <person name="Nusbaum C."/>
            <person name="Birren B."/>
        </authorList>
    </citation>
    <scope>NUCLEOTIDE SEQUENCE [LARGE SCALE GENOMIC DNA]</scope>
    <source>
        <strain evidence="9 10">CBS 110553</strain>
    </source>
</reference>
<keyword evidence="3" id="KW-0805">Transcription regulation</keyword>
<dbReference type="EMBL" id="AMGX01000005">
    <property type="protein sequence ID" value="EXJ72887.1"/>
    <property type="molecule type" value="Genomic_DNA"/>
</dbReference>
<evidence type="ECO:0000256" key="3">
    <source>
        <dbReference type="ARBA" id="ARBA00023015"/>
    </source>
</evidence>
<keyword evidence="4" id="KW-0238">DNA-binding</keyword>
<comment type="caution">
    <text evidence="9">The sequence shown here is derived from an EMBL/GenBank/DDBJ whole genome shotgun (WGS) entry which is preliminary data.</text>
</comment>
<dbReference type="eggNOG" id="ENOG502QU3W">
    <property type="taxonomic scope" value="Eukaryota"/>
</dbReference>
<feature type="region of interest" description="Disordered" evidence="7">
    <location>
        <begin position="1"/>
        <end position="20"/>
    </location>
</feature>
<dbReference type="HOGENOM" id="CLU_423888_0_0_1"/>
<proteinExistence type="predicted"/>
<evidence type="ECO:0000256" key="1">
    <source>
        <dbReference type="ARBA" id="ARBA00022723"/>
    </source>
</evidence>
<dbReference type="GO" id="GO:0008270">
    <property type="term" value="F:zinc ion binding"/>
    <property type="evidence" value="ECO:0007669"/>
    <property type="project" value="InterPro"/>
</dbReference>
<dbReference type="GeneID" id="19188761"/>
<evidence type="ECO:0000256" key="6">
    <source>
        <dbReference type="ARBA" id="ARBA00023242"/>
    </source>
</evidence>
<dbReference type="PANTHER" id="PTHR31313:SF81">
    <property type="entry name" value="TY1 ENHANCER ACTIVATOR"/>
    <property type="match status" value="1"/>
</dbReference>
<feature type="domain" description="Xylanolytic transcriptional activator regulatory" evidence="8">
    <location>
        <begin position="98"/>
        <end position="342"/>
    </location>
</feature>
<dbReference type="Proteomes" id="UP000019471">
    <property type="component" value="Unassembled WGS sequence"/>
</dbReference>
<name>W9WXH0_9EURO</name>
<dbReference type="GO" id="GO:0003677">
    <property type="term" value="F:DNA binding"/>
    <property type="evidence" value="ECO:0007669"/>
    <property type="project" value="UniProtKB-KW"/>
</dbReference>
<dbReference type="AlphaFoldDB" id="W9WXH0"/>
<keyword evidence="10" id="KW-1185">Reference proteome</keyword>
<dbReference type="STRING" id="1182543.W9WXH0"/>
<evidence type="ECO:0000256" key="5">
    <source>
        <dbReference type="ARBA" id="ARBA00023163"/>
    </source>
</evidence>